<gene>
    <name evidence="1" type="ORF">SAMN04487991_1975</name>
</gene>
<dbReference type="SUPFAM" id="SSF52540">
    <property type="entry name" value="P-loop containing nucleoside triphosphate hydrolases"/>
    <property type="match status" value="1"/>
</dbReference>
<proteinExistence type="predicted"/>
<dbReference type="Proteomes" id="UP000199630">
    <property type="component" value="Unassembled WGS sequence"/>
</dbReference>
<reference evidence="2" key="1">
    <citation type="submission" date="2016-10" db="EMBL/GenBank/DDBJ databases">
        <authorList>
            <person name="Varghese N."/>
            <person name="Submissions S."/>
        </authorList>
    </citation>
    <scope>NUCLEOTIDE SEQUENCE [LARGE SCALE GENOMIC DNA]</scope>
    <source>
        <strain evidence="2">DSM 26471</strain>
    </source>
</reference>
<organism evidence="1 2">
    <name type="scientific">Celeribacter neptunius</name>
    <dbReference type="NCBI Taxonomy" id="588602"/>
    <lineage>
        <taxon>Bacteria</taxon>
        <taxon>Pseudomonadati</taxon>
        <taxon>Pseudomonadota</taxon>
        <taxon>Alphaproteobacteria</taxon>
        <taxon>Rhodobacterales</taxon>
        <taxon>Roseobacteraceae</taxon>
        <taxon>Celeribacter</taxon>
    </lineage>
</organism>
<dbReference type="OrthoDB" id="7705857at2"/>
<evidence type="ECO:0000313" key="2">
    <source>
        <dbReference type="Proteomes" id="UP000199630"/>
    </source>
</evidence>
<protein>
    <recommendedName>
        <fullName evidence="3">Sulfotransferase family protein</fullName>
    </recommendedName>
</protein>
<evidence type="ECO:0008006" key="3">
    <source>
        <dbReference type="Google" id="ProtNLM"/>
    </source>
</evidence>
<sequence>MTAPRRIVIHAGFHKTGTTSLQRTFSLNAATLLPHVEFYLQDEMILTPLREAVLNFSGNRCKATKRVITEQASAFFRLLDPEDPRPVMVSSESLSGHFPGSSGVHKYGPAPIAIALIRDAWADVTGSDAGFEVYYSTRGNGWLASCHWQRLKTKRATLSLEDYCEKFAIAADHEAILHEIRDRLGAERVHSRALESIEHPIDPVLDLLGLSHLSAELDIPPNANVFPGEAARDKLLALNRSNVWGDAYRQARRAILDGRA</sequence>
<evidence type="ECO:0000313" key="1">
    <source>
        <dbReference type="EMBL" id="SFJ37928.1"/>
    </source>
</evidence>
<dbReference type="InterPro" id="IPR027417">
    <property type="entry name" value="P-loop_NTPase"/>
</dbReference>
<dbReference type="AlphaFoldDB" id="A0A1I3QV09"/>
<dbReference type="EMBL" id="FORH01000003">
    <property type="protein sequence ID" value="SFJ37928.1"/>
    <property type="molecule type" value="Genomic_DNA"/>
</dbReference>
<name>A0A1I3QV09_9RHOB</name>
<keyword evidence="2" id="KW-1185">Reference proteome</keyword>
<dbReference type="RefSeq" id="WP_090060430.1">
    <property type="nucleotide sequence ID" value="NZ_FORH01000003.1"/>
</dbReference>
<dbReference type="STRING" id="588602.SAMN04487991_1975"/>
<accession>A0A1I3QV09</accession>